<proteinExistence type="predicted"/>
<dbReference type="RefSeq" id="WP_152888728.1">
    <property type="nucleotide sequence ID" value="NZ_VJZD01000059.1"/>
</dbReference>
<sequence>MKKRYIAFLVSAVAFVGSCAAAASTDTAQRTHTVHPGESIQKAVDTAKAGDTVLVLPGTYHESVKVTTPGLTLRGTGNTTILQPAAKSADDCGKRGNGICVSGTKTKRLTGVTVSDLKVTGFSYAGVMALATDGLTVQRVTAEKNTVWGLAEERSQHSLYRQNTVRNSGDAGIFLANTLTVEQGSVDTNHTQIAQNTLTGNRIGITIRRLRNLTVTSNDITGNCMGVSIVGDENKPKAGAVTVRGNQVMKNNKYCAKTKRLPFLQGSGILLSATDTNDVTGNVVTGNSGTSPLSGGIVLFKSFVGATSDNNRIRNNSLRDNSPADLVNQEAAQRGNAFEHNTCRASQPEGLC</sequence>
<dbReference type="Proteomes" id="UP000325849">
    <property type="component" value="Unassembled WGS sequence"/>
</dbReference>
<evidence type="ECO:0000313" key="4">
    <source>
        <dbReference type="Proteomes" id="UP000325849"/>
    </source>
</evidence>
<evidence type="ECO:0000259" key="2">
    <source>
        <dbReference type="Pfam" id="PF05048"/>
    </source>
</evidence>
<dbReference type="InterPro" id="IPR012334">
    <property type="entry name" value="Pectin_lyas_fold"/>
</dbReference>
<comment type="caution">
    <text evidence="3">The sequence shown here is derived from an EMBL/GenBank/DDBJ whole genome shotgun (WGS) entry which is preliminary data.</text>
</comment>
<protein>
    <submittedName>
        <fullName evidence="3">DUF1565 domain-containing protein</fullName>
    </submittedName>
</protein>
<feature type="signal peptide" evidence="1">
    <location>
        <begin position="1"/>
        <end position="22"/>
    </location>
</feature>
<dbReference type="InterPro" id="IPR011050">
    <property type="entry name" value="Pectin_lyase_fold/virulence"/>
</dbReference>
<accession>A0A5N8VCB9</accession>
<evidence type="ECO:0000256" key="1">
    <source>
        <dbReference type="SAM" id="SignalP"/>
    </source>
</evidence>
<dbReference type="InterPro" id="IPR007742">
    <property type="entry name" value="NosD_dom"/>
</dbReference>
<dbReference type="Gene3D" id="2.160.20.10">
    <property type="entry name" value="Single-stranded right-handed beta-helix, Pectin lyase-like"/>
    <property type="match status" value="1"/>
</dbReference>
<feature type="domain" description="Periplasmic copper-binding protein NosD beta helix" evidence="2">
    <location>
        <begin position="51"/>
        <end position="254"/>
    </location>
</feature>
<evidence type="ECO:0000313" key="3">
    <source>
        <dbReference type="EMBL" id="MPY32901.1"/>
    </source>
</evidence>
<organism evidence="3 4">
    <name type="scientific">Streptomyces adustus</name>
    <dbReference type="NCBI Taxonomy" id="1609272"/>
    <lineage>
        <taxon>Bacteria</taxon>
        <taxon>Bacillati</taxon>
        <taxon>Actinomycetota</taxon>
        <taxon>Actinomycetes</taxon>
        <taxon>Kitasatosporales</taxon>
        <taxon>Streptomycetaceae</taxon>
        <taxon>Streptomyces</taxon>
    </lineage>
</organism>
<feature type="chain" id="PRO_5025019702" evidence="1">
    <location>
        <begin position="23"/>
        <end position="352"/>
    </location>
</feature>
<dbReference type="Pfam" id="PF05048">
    <property type="entry name" value="NosD"/>
    <property type="match status" value="1"/>
</dbReference>
<dbReference type="PROSITE" id="PS51257">
    <property type="entry name" value="PROKAR_LIPOPROTEIN"/>
    <property type="match status" value="1"/>
</dbReference>
<name>A0A5N8VCB9_9ACTN</name>
<reference evidence="3 4" key="1">
    <citation type="submission" date="2019-07" db="EMBL/GenBank/DDBJ databases">
        <title>New species of Amycolatopsis and Streptomyces.</title>
        <authorList>
            <person name="Duangmal K."/>
            <person name="Teo W.F.A."/>
            <person name="Lipun K."/>
        </authorList>
    </citation>
    <scope>NUCLEOTIDE SEQUENCE [LARGE SCALE GENOMIC DNA]</scope>
    <source>
        <strain evidence="3 4">NBRC 109810</strain>
    </source>
</reference>
<keyword evidence="4" id="KW-1185">Reference proteome</keyword>
<keyword evidence="1" id="KW-0732">Signal</keyword>
<dbReference type="SMART" id="SM00710">
    <property type="entry name" value="PbH1"/>
    <property type="match status" value="7"/>
</dbReference>
<dbReference type="OrthoDB" id="339817at2"/>
<gene>
    <name evidence="3" type="ORF">FNH09_17000</name>
</gene>
<dbReference type="InterPro" id="IPR006626">
    <property type="entry name" value="PbH1"/>
</dbReference>
<dbReference type="SUPFAM" id="SSF51126">
    <property type="entry name" value="Pectin lyase-like"/>
    <property type="match status" value="1"/>
</dbReference>
<dbReference type="EMBL" id="VJZD01000059">
    <property type="protein sequence ID" value="MPY32901.1"/>
    <property type="molecule type" value="Genomic_DNA"/>
</dbReference>
<dbReference type="AlphaFoldDB" id="A0A5N8VCB9"/>